<evidence type="ECO:0000313" key="2">
    <source>
        <dbReference type="Proteomes" id="UP000887561"/>
    </source>
</evidence>
<feature type="region of interest" description="Disordered" evidence="1">
    <location>
        <begin position="71"/>
        <end position="140"/>
    </location>
</feature>
<dbReference type="WBParaSite" id="scaffold5922_cov251.g10189">
    <property type="protein sequence ID" value="scaffold5922_cov251.g10189"/>
    <property type="gene ID" value="scaffold5922_cov251.g10189"/>
</dbReference>
<proteinExistence type="predicted"/>
<sequence length="166" mass="18281">VLNSSTQKSFGNRQLVWSSEKFMDWLYMLEVAESIKPAVLQQILASAQGVHSDDTNCNCLICVVKKFVSTPETTTTNSGSKNKHNCSNTTNTSSTTNTISTSTAGSSNPTRGNNQKPIAAPSKEIKTTETDTSDDDDWPPPHKKFVVVKKTLCPIHKFCLPCNWIR</sequence>
<dbReference type="AlphaFoldDB" id="A0A915N144"/>
<keyword evidence="2" id="KW-1185">Reference proteome</keyword>
<name>A0A915N144_MELJA</name>
<dbReference type="Proteomes" id="UP000887561">
    <property type="component" value="Unplaced"/>
</dbReference>
<reference evidence="3" key="1">
    <citation type="submission" date="2022-11" db="UniProtKB">
        <authorList>
            <consortium name="WormBaseParasite"/>
        </authorList>
    </citation>
    <scope>IDENTIFICATION</scope>
</reference>
<evidence type="ECO:0000313" key="3">
    <source>
        <dbReference type="WBParaSite" id="scaffold5922_cov251.g10189"/>
    </source>
</evidence>
<feature type="compositionally biased region" description="Low complexity" evidence="1">
    <location>
        <begin position="85"/>
        <end position="108"/>
    </location>
</feature>
<organism evidence="2 3">
    <name type="scientific">Meloidogyne javanica</name>
    <name type="common">Root-knot nematode worm</name>
    <dbReference type="NCBI Taxonomy" id="6303"/>
    <lineage>
        <taxon>Eukaryota</taxon>
        <taxon>Metazoa</taxon>
        <taxon>Ecdysozoa</taxon>
        <taxon>Nematoda</taxon>
        <taxon>Chromadorea</taxon>
        <taxon>Rhabditida</taxon>
        <taxon>Tylenchina</taxon>
        <taxon>Tylenchomorpha</taxon>
        <taxon>Tylenchoidea</taxon>
        <taxon>Meloidogynidae</taxon>
        <taxon>Meloidogyninae</taxon>
        <taxon>Meloidogyne</taxon>
        <taxon>Meloidogyne incognita group</taxon>
    </lineage>
</organism>
<protein>
    <submittedName>
        <fullName evidence="3">Uncharacterized protein</fullName>
    </submittedName>
</protein>
<evidence type="ECO:0000256" key="1">
    <source>
        <dbReference type="SAM" id="MobiDB-lite"/>
    </source>
</evidence>
<accession>A0A915N144</accession>